<accession>A0A5N7MN17</accession>
<reference evidence="2 3" key="1">
    <citation type="journal article" date="2019" name="Syst. Appl. Microbiol.">
        <title>Microvirga tunisiensis sp. nov., a root nodule symbiotic bacterium isolated from Lupinus micranthus and L. luteus grown in Northern Tunisia.</title>
        <authorList>
            <person name="Msaddak A."/>
            <person name="Rejili M."/>
            <person name="Duran D."/>
            <person name="Mars M."/>
            <person name="Palacios J.M."/>
            <person name="Ruiz-Argueso T."/>
            <person name="Rey L."/>
            <person name="Imperial J."/>
        </authorList>
    </citation>
    <scope>NUCLEOTIDE SEQUENCE [LARGE SCALE GENOMIC DNA]</scope>
    <source>
        <strain evidence="2 3">Lmie10</strain>
    </source>
</reference>
<comment type="caution">
    <text evidence="2">The sequence shown here is derived from an EMBL/GenBank/DDBJ whole genome shotgun (WGS) entry which is preliminary data.</text>
</comment>
<proteinExistence type="predicted"/>
<dbReference type="Proteomes" id="UP000403266">
    <property type="component" value="Unassembled WGS sequence"/>
</dbReference>
<sequence>MFVFQILAQIRSYLRNRETANELSRLSDRELNDLGIRRFEIDSIARERGHGSQGRASKGL</sequence>
<organism evidence="2 3">
    <name type="scientific">Microvirga tunisiensis</name>
    <dbReference type="NCBI Taxonomy" id="2108360"/>
    <lineage>
        <taxon>Bacteria</taxon>
        <taxon>Pseudomonadati</taxon>
        <taxon>Pseudomonadota</taxon>
        <taxon>Alphaproteobacteria</taxon>
        <taxon>Hyphomicrobiales</taxon>
        <taxon>Methylobacteriaceae</taxon>
        <taxon>Microvirga</taxon>
    </lineage>
</organism>
<dbReference type="Pfam" id="PF06568">
    <property type="entry name" value="YjiS-like"/>
    <property type="match status" value="1"/>
</dbReference>
<evidence type="ECO:0000313" key="2">
    <source>
        <dbReference type="EMBL" id="MPR28442.1"/>
    </source>
</evidence>
<gene>
    <name evidence="2" type="ORF">FS320_25655</name>
</gene>
<keyword evidence="3" id="KW-1185">Reference proteome</keyword>
<dbReference type="InterPro" id="IPR009506">
    <property type="entry name" value="YjiS-like"/>
</dbReference>
<dbReference type="EMBL" id="VOSK01000145">
    <property type="protein sequence ID" value="MPR28442.1"/>
    <property type="molecule type" value="Genomic_DNA"/>
</dbReference>
<feature type="domain" description="YjiS-like" evidence="1">
    <location>
        <begin position="7"/>
        <end position="41"/>
    </location>
</feature>
<evidence type="ECO:0000313" key="3">
    <source>
        <dbReference type="Proteomes" id="UP000403266"/>
    </source>
</evidence>
<evidence type="ECO:0000259" key="1">
    <source>
        <dbReference type="Pfam" id="PF06568"/>
    </source>
</evidence>
<dbReference type="OrthoDB" id="8244198at2"/>
<protein>
    <submittedName>
        <fullName evidence="2">DUF1127 domain-containing protein</fullName>
    </submittedName>
</protein>
<name>A0A5N7MN17_9HYPH</name>
<dbReference type="AlphaFoldDB" id="A0A5N7MN17"/>
<dbReference type="RefSeq" id="WP_152714734.1">
    <property type="nucleotide sequence ID" value="NZ_VOSJ01000145.1"/>
</dbReference>